<evidence type="ECO:0000256" key="3">
    <source>
        <dbReference type="ARBA" id="ARBA00023125"/>
    </source>
</evidence>
<dbReference type="InterPro" id="IPR007309">
    <property type="entry name" value="TFIIIC_Bblock-bd"/>
</dbReference>
<gene>
    <name evidence="8" type="ORF">H4R18_004640</name>
</gene>
<dbReference type="PANTHER" id="PTHR15180:SF1">
    <property type="entry name" value="GENERAL TRANSCRIPTION FACTOR 3C POLYPEPTIDE 1"/>
    <property type="match status" value="1"/>
</dbReference>
<feature type="domain" description="B-block binding subunit of TFIIIC" evidence="7">
    <location>
        <begin position="138"/>
        <end position="203"/>
    </location>
</feature>
<protein>
    <recommendedName>
        <fullName evidence="7">B-block binding subunit of TFIIIC domain-containing protein</fullName>
    </recommendedName>
</protein>
<dbReference type="OrthoDB" id="68020at2759"/>
<feature type="region of interest" description="Disordered" evidence="6">
    <location>
        <begin position="561"/>
        <end position="606"/>
    </location>
</feature>
<evidence type="ECO:0000313" key="8">
    <source>
        <dbReference type="EMBL" id="KAJ2778364.1"/>
    </source>
</evidence>
<dbReference type="GO" id="GO:0042791">
    <property type="term" value="P:5S class rRNA transcription by RNA polymerase III"/>
    <property type="evidence" value="ECO:0007669"/>
    <property type="project" value="TreeGrafter"/>
</dbReference>
<name>A0A9W8H8U7_9FUNG</name>
<comment type="subcellular location">
    <subcellularLocation>
        <location evidence="1">Nucleus</location>
    </subcellularLocation>
</comment>
<feature type="region of interest" description="Disordered" evidence="6">
    <location>
        <begin position="305"/>
        <end position="351"/>
    </location>
</feature>
<evidence type="ECO:0000256" key="2">
    <source>
        <dbReference type="ARBA" id="ARBA00022553"/>
    </source>
</evidence>
<feature type="compositionally biased region" description="Basic residues" evidence="6">
    <location>
        <begin position="338"/>
        <end position="347"/>
    </location>
</feature>
<dbReference type="InterPro" id="IPR044210">
    <property type="entry name" value="Tfc3-like"/>
</dbReference>
<comment type="caution">
    <text evidence="8">The sequence shown here is derived from an EMBL/GenBank/DDBJ whole genome shotgun (WGS) entry which is preliminary data.</text>
</comment>
<proteinExistence type="predicted"/>
<organism evidence="8 9">
    <name type="scientific">Coemansia javaensis</name>
    <dbReference type="NCBI Taxonomy" id="2761396"/>
    <lineage>
        <taxon>Eukaryota</taxon>
        <taxon>Fungi</taxon>
        <taxon>Fungi incertae sedis</taxon>
        <taxon>Zoopagomycota</taxon>
        <taxon>Kickxellomycotina</taxon>
        <taxon>Kickxellomycetes</taxon>
        <taxon>Kickxellales</taxon>
        <taxon>Kickxellaceae</taxon>
        <taxon>Coemansia</taxon>
    </lineage>
</organism>
<keyword evidence="5" id="KW-0539">Nucleus</keyword>
<dbReference type="GO" id="GO:0006384">
    <property type="term" value="P:transcription initiation at RNA polymerase III promoter"/>
    <property type="evidence" value="ECO:0007669"/>
    <property type="project" value="InterPro"/>
</dbReference>
<evidence type="ECO:0000256" key="5">
    <source>
        <dbReference type="ARBA" id="ARBA00023242"/>
    </source>
</evidence>
<feature type="compositionally biased region" description="Acidic residues" evidence="6">
    <location>
        <begin position="414"/>
        <end position="424"/>
    </location>
</feature>
<evidence type="ECO:0000313" key="9">
    <source>
        <dbReference type="Proteomes" id="UP001140217"/>
    </source>
</evidence>
<keyword evidence="3" id="KW-0238">DNA-binding</keyword>
<dbReference type="Pfam" id="PF04182">
    <property type="entry name" value="B-block_TFIIIC"/>
    <property type="match status" value="1"/>
</dbReference>
<feature type="region of interest" description="Disordered" evidence="6">
    <location>
        <begin position="392"/>
        <end position="437"/>
    </location>
</feature>
<evidence type="ECO:0000256" key="1">
    <source>
        <dbReference type="ARBA" id="ARBA00004123"/>
    </source>
</evidence>
<accession>A0A9W8H8U7</accession>
<keyword evidence="9" id="KW-1185">Reference proteome</keyword>
<dbReference type="GO" id="GO:0003677">
    <property type="term" value="F:DNA binding"/>
    <property type="evidence" value="ECO:0007669"/>
    <property type="project" value="UniProtKB-KW"/>
</dbReference>
<feature type="compositionally biased region" description="Acidic residues" evidence="6">
    <location>
        <begin position="316"/>
        <end position="328"/>
    </location>
</feature>
<evidence type="ECO:0000256" key="4">
    <source>
        <dbReference type="ARBA" id="ARBA00023163"/>
    </source>
</evidence>
<keyword evidence="2" id="KW-0597">Phosphoprotein</keyword>
<dbReference type="Proteomes" id="UP001140217">
    <property type="component" value="Unassembled WGS sequence"/>
</dbReference>
<dbReference type="GO" id="GO:0000127">
    <property type="term" value="C:transcription factor TFIIIC complex"/>
    <property type="evidence" value="ECO:0007669"/>
    <property type="project" value="InterPro"/>
</dbReference>
<dbReference type="GO" id="GO:0005634">
    <property type="term" value="C:nucleus"/>
    <property type="evidence" value="ECO:0007669"/>
    <property type="project" value="UniProtKB-SubCell"/>
</dbReference>
<reference evidence="8" key="1">
    <citation type="submission" date="2022-07" db="EMBL/GenBank/DDBJ databases">
        <title>Phylogenomic reconstructions and comparative analyses of Kickxellomycotina fungi.</title>
        <authorList>
            <person name="Reynolds N.K."/>
            <person name="Stajich J.E."/>
            <person name="Barry K."/>
            <person name="Grigoriev I.V."/>
            <person name="Crous P."/>
            <person name="Smith M.E."/>
        </authorList>
    </citation>
    <scope>NUCLEOTIDE SEQUENCE</scope>
    <source>
        <strain evidence="8">NBRC 105414</strain>
    </source>
</reference>
<sequence>MDDVLQIIKREITLDCEEGSTLGQVWGYVDLAQRELCQRRGVGADAAGAADSALRDYLWPHIVQLRDLMFLSKGATVRDNTDPAGAGSAEAKRLQRLGAAEAEKRYPDLVVRASLPAIYRELFGREEGNERVVSSANARKFLMALSRARGKGITQARLSKDFGIDPRSTFHYINVLDKFGLVVKHATFDEGNNTKLVVLRRFSACEPAATDDPPGRAAVGLDSAATAAGAPGQGSDDTSLFVRSQMRQRVSDILEKSACGYMVESDIIDALGLDIWKTSHRKYFHRVMRYLNAQGYAESVRMLLPDSSSQGAGPTEADDDAAQDDAEAQDQPGATSTKGRKKAKRPGKVPDGYSYRRCVRFIKPYVEDRKLRTSQGIPLRTKEAMLNIRTQADADGSGAEGENDDLDDAPRSSDDDEDSDGDEGGNERGSGTGKDDIKYMLSKPQVQAGMLVALPVEMQILRIVALSGRQGIITMSIQYLLGIEYIRTSRALARLETTPVFAADGSIPGLVTSEEDKARNRQHLNEMLLIVVDEIVGREHRKRYFANPLARPITDRLTIDYTSGGDADGGGGAVPAPAPAPAPVSGMRDAGGDVSSSSDSGDETGAVHREPAAQILFDSMGAQYGDMASGCGDIEELLEEAKARKVRFGTVIRERVVLQMLARESIFSVSRRTALVCGETCRVYLERHKDSAVLTAAIVGSAQSHALDKRTLLRTVEGLADQGRIWYQTVPLAPGEKQSRGPKCRRIAIVRSADPTGPLIKAFIDQQRDTQTFGFQPGTMAPRSIAEPIEIPRTEGAAERDREFNERVAETVRVRCKRGRASRMDGGADKVSHALIKRARVMLDGVKGAGAASHAGADAEADMDMGWKRILQHLYYTPSRIGRMVDLLTHLVKNLPGQADSDDHVYRNCAFRTSYLFHSLPLGLFVELCGGARYMPMVIPYIRYGEAVLDADSDTDMGGEPAAQPRQPTLDEITGRLAAPVGSVPPKLRARLHGLGRARRRMYFLLQALQALQLIRPVYRTQDAVAMPEPPDAKDAFKRVLVGCPTTMLLGYQLVGKARLLARDGYQLAMDAFAHSTPVAADHTGHYLNDTAYDLFAPLGLVSYLRDLELSARELCQDLPRNHPLHEIDKPTSWRRSVLLTAAQSEALDEAFEGMLETPLADVQRLREAAALAGTTLDEAEHYYQNALSRARARAGKRAKGAKQPRAARRIVERAREHEARLLARGWGAGDGSGALGRRRRELWTKKESELLTMCYVVVRHHSDMYRHPFHLRGIVDLFPRRGHTARPSEAICQHWTWIRQSNEYQAMARDMRRVWDHAFRDAVASGALVDAPTLHEFDVKAAVLYFAELLERTPLAELLEQCETATDARVRGMPGRFSKYAPRAGPLQAPGRKYEAAVRRLPATMAGCGGRYVIGSAHPKHQAPGHVEFGEDSYRDAMLGARRRGRVHAEMLTVHSGMRSAADYSCPVTTVLAGLDADGRQETVVRAADAPHHPDNMAGARPLERTVDAAALAARLGELSIAPAAAGQPSADAPADTCCDRRGDARAAEYAQAAALQAGIVNLTLTPEDEYSVSAGEALFGRRHEAAGREFGVLSRNMVVTRLRGMASSVGLSAVPRAGRGGHETVAVHETTGTTRVRTQAGTAGQNASAADAMDVDAENDVGPEGAPREEARRVPGRGFAPSDRFLGAITTPLPDGFLGADCTGLGTRPLLARRLGPAEFGYLCWLVGQGRLWLRPQYDAEQFSRLDSTSGFRRMERADVIECGVGAIASGLGDADADADADGSEPGADGPDNAGLTKELLETALRLVAEAVRMLGPLGASVYELARIFARLSGGGKTRAVLSRVPRPVLDALAADGRVAVLLKMLARRRIVHAVGSSDVRYVSAPAYQRHWVLSAGTELAPRLGLNLSGTTNAAFVLGMLGTLLGRIVDDPGISQATLMRRHFAPYIPRFELLCYLDALAAVGLIRAETVDELRPAPHDRGTPYPPQCTYYYAAPGYQRHVGRIARCSTLPCF</sequence>
<dbReference type="PANTHER" id="PTHR15180">
    <property type="entry name" value="GENERAL TRANSCRIPTION FACTOR 3C POLYPEPTIDE 1"/>
    <property type="match status" value="1"/>
</dbReference>
<evidence type="ECO:0000256" key="6">
    <source>
        <dbReference type="SAM" id="MobiDB-lite"/>
    </source>
</evidence>
<keyword evidence="4" id="KW-0804">Transcription</keyword>
<evidence type="ECO:0000259" key="7">
    <source>
        <dbReference type="Pfam" id="PF04182"/>
    </source>
</evidence>
<dbReference type="EMBL" id="JANBUL010000233">
    <property type="protein sequence ID" value="KAJ2778364.1"/>
    <property type="molecule type" value="Genomic_DNA"/>
</dbReference>